<reference evidence="7" key="1">
    <citation type="journal article" date="2019" name="Int. J. Syst. Evol. Microbiol.">
        <title>The Global Catalogue of Microorganisms (GCM) 10K type strain sequencing project: providing services to taxonomists for standard genome sequencing and annotation.</title>
        <authorList>
            <consortium name="The Broad Institute Genomics Platform"/>
            <consortium name="The Broad Institute Genome Sequencing Center for Infectious Disease"/>
            <person name="Wu L."/>
            <person name="Ma J."/>
        </authorList>
    </citation>
    <scope>NUCLEOTIDE SEQUENCE [LARGE SCALE GENOMIC DNA]</scope>
    <source>
        <strain evidence="7">JCM 16545</strain>
    </source>
</reference>
<evidence type="ECO:0000259" key="3">
    <source>
        <dbReference type="Pfam" id="PF25954"/>
    </source>
</evidence>
<name>A0ABW5E5L9_9BACT</name>
<dbReference type="Gene3D" id="1.10.287.470">
    <property type="entry name" value="Helix hairpin bin"/>
    <property type="match status" value="1"/>
</dbReference>
<feature type="domain" description="CusB-like beta-barrel" evidence="3">
    <location>
        <begin position="217"/>
        <end position="287"/>
    </location>
</feature>
<dbReference type="RefSeq" id="WP_377094273.1">
    <property type="nucleotide sequence ID" value="NZ_JBHSJM010000001.1"/>
</dbReference>
<dbReference type="InterPro" id="IPR006143">
    <property type="entry name" value="RND_pump_MFP"/>
</dbReference>
<evidence type="ECO:0000313" key="7">
    <source>
        <dbReference type="Proteomes" id="UP001597297"/>
    </source>
</evidence>
<evidence type="ECO:0000256" key="1">
    <source>
        <dbReference type="ARBA" id="ARBA00009477"/>
    </source>
</evidence>
<feature type="chain" id="PRO_5045733390" evidence="2">
    <location>
        <begin position="36"/>
        <end position="377"/>
    </location>
</feature>
<sequence length="377" mass="40999">MKKRHISRMAQSVPNKAFIPILTVLTISFASISAAQDNAKPVVVTQATKLDQLTNKITLTGTVTSPRRARLSSRIEGLINKMNVDAGHSVKKGDVLMELDPKLSELSLDLIAAEQEQAAVELANAQRLVDETKPLIKTGAFPESQANTLQSDVHISEAKIKQLEAREKVQQERIARHKLVAPFDGVVVNKLAETGEWVTTGTPVVELIEMENLRFDIQVPQEFLSRLRNAQKATVKLDAFPNQTFDAKLAVVVPVKNAVSRTFLIRLAIDGSDNNAAPGMSGTATIESLHSDSPTVQIPRDAVVRFPDGTAKVWIVQTNGSESSVVSREVQTAGRLGEMAEIVEGLKGGETLVLKGNEGLRENQKVSILKAQETNSH</sequence>
<evidence type="ECO:0000313" key="6">
    <source>
        <dbReference type="EMBL" id="MFD2275744.1"/>
    </source>
</evidence>
<feature type="domain" description="CzcB-like barrel-sandwich hybrid" evidence="5">
    <location>
        <begin position="69"/>
        <end position="205"/>
    </location>
</feature>
<gene>
    <name evidence="6" type="ORF">ACFSQZ_04615</name>
</gene>
<accession>A0ABW5E5L9</accession>
<dbReference type="Pfam" id="PF25954">
    <property type="entry name" value="Beta-barrel_RND_2"/>
    <property type="match status" value="1"/>
</dbReference>
<feature type="signal peptide" evidence="2">
    <location>
        <begin position="1"/>
        <end position="35"/>
    </location>
</feature>
<dbReference type="Proteomes" id="UP001597297">
    <property type="component" value="Unassembled WGS sequence"/>
</dbReference>
<evidence type="ECO:0000259" key="5">
    <source>
        <dbReference type="Pfam" id="PF25973"/>
    </source>
</evidence>
<dbReference type="Gene3D" id="2.40.30.170">
    <property type="match status" value="1"/>
</dbReference>
<protein>
    <submittedName>
        <fullName evidence="6">Efflux RND transporter periplasmic adaptor subunit</fullName>
    </submittedName>
</protein>
<dbReference type="SUPFAM" id="SSF111369">
    <property type="entry name" value="HlyD-like secretion proteins"/>
    <property type="match status" value="1"/>
</dbReference>
<proteinExistence type="inferred from homology"/>
<organism evidence="6 7">
    <name type="scientific">Rubritalea spongiae</name>
    <dbReference type="NCBI Taxonomy" id="430797"/>
    <lineage>
        <taxon>Bacteria</taxon>
        <taxon>Pseudomonadati</taxon>
        <taxon>Verrucomicrobiota</taxon>
        <taxon>Verrucomicrobiia</taxon>
        <taxon>Verrucomicrobiales</taxon>
        <taxon>Rubritaleaceae</taxon>
        <taxon>Rubritalea</taxon>
    </lineage>
</organism>
<evidence type="ECO:0000259" key="4">
    <source>
        <dbReference type="Pfam" id="PF25967"/>
    </source>
</evidence>
<dbReference type="NCBIfam" id="TIGR01730">
    <property type="entry name" value="RND_mfp"/>
    <property type="match status" value="1"/>
</dbReference>
<dbReference type="PANTHER" id="PTHR30469">
    <property type="entry name" value="MULTIDRUG RESISTANCE PROTEIN MDTA"/>
    <property type="match status" value="1"/>
</dbReference>
<keyword evidence="2" id="KW-0732">Signal</keyword>
<dbReference type="InterPro" id="IPR058792">
    <property type="entry name" value="Beta-barrel_RND_2"/>
</dbReference>
<dbReference type="EMBL" id="JBHUJC010000012">
    <property type="protein sequence ID" value="MFD2275744.1"/>
    <property type="molecule type" value="Genomic_DNA"/>
</dbReference>
<dbReference type="Gene3D" id="2.40.50.100">
    <property type="match status" value="1"/>
</dbReference>
<keyword evidence="7" id="KW-1185">Reference proteome</keyword>
<dbReference type="InterPro" id="IPR058647">
    <property type="entry name" value="BSH_CzcB-like"/>
</dbReference>
<dbReference type="Pfam" id="PF25967">
    <property type="entry name" value="RND-MFP_C"/>
    <property type="match status" value="1"/>
</dbReference>
<dbReference type="InterPro" id="IPR058627">
    <property type="entry name" value="MdtA-like_C"/>
</dbReference>
<evidence type="ECO:0000256" key="2">
    <source>
        <dbReference type="SAM" id="SignalP"/>
    </source>
</evidence>
<dbReference type="Pfam" id="PF25973">
    <property type="entry name" value="BSH_CzcB"/>
    <property type="match status" value="1"/>
</dbReference>
<feature type="domain" description="Multidrug resistance protein MdtA-like C-terminal permuted SH3" evidence="4">
    <location>
        <begin position="296"/>
        <end position="356"/>
    </location>
</feature>
<comment type="caution">
    <text evidence="6">The sequence shown here is derived from an EMBL/GenBank/DDBJ whole genome shotgun (WGS) entry which is preliminary data.</text>
</comment>
<dbReference type="Gene3D" id="2.40.420.20">
    <property type="match status" value="1"/>
</dbReference>
<dbReference type="PANTHER" id="PTHR30469:SF20">
    <property type="entry name" value="EFFLUX RND TRANSPORTER PERIPLASMIC ADAPTOR SUBUNIT"/>
    <property type="match status" value="1"/>
</dbReference>
<comment type="similarity">
    <text evidence="1">Belongs to the membrane fusion protein (MFP) (TC 8.A.1) family.</text>
</comment>